<name>A0A5P1F242_ASPOF</name>
<evidence type="ECO:0008006" key="3">
    <source>
        <dbReference type="Google" id="ProtNLM"/>
    </source>
</evidence>
<accession>A0A5P1F242</accession>
<organism evidence="1 2">
    <name type="scientific">Asparagus officinalis</name>
    <name type="common">Garden asparagus</name>
    <dbReference type="NCBI Taxonomy" id="4686"/>
    <lineage>
        <taxon>Eukaryota</taxon>
        <taxon>Viridiplantae</taxon>
        <taxon>Streptophyta</taxon>
        <taxon>Embryophyta</taxon>
        <taxon>Tracheophyta</taxon>
        <taxon>Spermatophyta</taxon>
        <taxon>Magnoliopsida</taxon>
        <taxon>Liliopsida</taxon>
        <taxon>Asparagales</taxon>
        <taxon>Asparagaceae</taxon>
        <taxon>Asparagoideae</taxon>
        <taxon>Asparagus</taxon>
    </lineage>
</organism>
<dbReference type="OMA" id="IVWWLEV"/>
<keyword evidence="2" id="KW-1185">Reference proteome</keyword>
<dbReference type="Gramene" id="ONK70771">
    <property type="protein sequence ID" value="ONK70771"/>
    <property type="gene ID" value="A4U43_C04F1360"/>
</dbReference>
<dbReference type="PANTHER" id="PTHR32278">
    <property type="entry name" value="F-BOX DOMAIN-CONTAINING PROTEIN"/>
    <property type="match status" value="1"/>
</dbReference>
<gene>
    <name evidence="1" type="ORF">A4U43_C04F1360</name>
</gene>
<dbReference type="InterPro" id="IPR025886">
    <property type="entry name" value="PP2-like"/>
</dbReference>
<dbReference type="PANTHER" id="PTHR32278:SF111">
    <property type="entry name" value="F-BOX PROTEIN PP2-B12-RELATED"/>
    <property type="match status" value="1"/>
</dbReference>
<sequence length="272" mass="30219">MCIWRPTDWTVKSLYVCENFVGDIPLTKKILVGLTTVANPTDLVKVRLQAEGKLPTGVPRRCLGAPNAYSTIVRQSFGLDKGSGKKRIVTSVRGLSIVWGDAPRYWKWKEAENSRFAEVAELTSVCWLEIKATINTDILSPRTTYRAYLIFNTVRGSYGLTFPTQETSIKIGSQVISKHNVCLQPDVSDPPKPCLTLLGRSAVFRVPPRPADSDGPVQSPVTRGDGWMELEMGRFFIEEGKGCEVEISLTEIKGGHWKRGLVVQGIELRPVE</sequence>
<dbReference type="EMBL" id="CM007384">
    <property type="protein sequence ID" value="ONK70771.1"/>
    <property type="molecule type" value="Genomic_DNA"/>
</dbReference>
<dbReference type="Proteomes" id="UP000243459">
    <property type="component" value="Chromosome 4"/>
</dbReference>
<evidence type="ECO:0000313" key="2">
    <source>
        <dbReference type="Proteomes" id="UP000243459"/>
    </source>
</evidence>
<evidence type="ECO:0000313" key="1">
    <source>
        <dbReference type="EMBL" id="ONK70771.1"/>
    </source>
</evidence>
<dbReference type="Pfam" id="PF14299">
    <property type="entry name" value="PP2"/>
    <property type="match status" value="1"/>
</dbReference>
<protein>
    <recommendedName>
        <fullName evidence="3">F-box domain-containing protein</fullName>
    </recommendedName>
</protein>
<reference evidence="2" key="1">
    <citation type="journal article" date="2017" name="Nat. Commun.">
        <title>The asparagus genome sheds light on the origin and evolution of a young Y chromosome.</title>
        <authorList>
            <person name="Harkess A."/>
            <person name="Zhou J."/>
            <person name="Xu C."/>
            <person name="Bowers J.E."/>
            <person name="Van der Hulst R."/>
            <person name="Ayyampalayam S."/>
            <person name="Mercati F."/>
            <person name="Riccardi P."/>
            <person name="McKain M.R."/>
            <person name="Kakrana A."/>
            <person name="Tang H."/>
            <person name="Ray J."/>
            <person name="Groenendijk J."/>
            <person name="Arikit S."/>
            <person name="Mathioni S.M."/>
            <person name="Nakano M."/>
            <person name="Shan H."/>
            <person name="Telgmann-Rauber A."/>
            <person name="Kanno A."/>
            <person name="Yue Z."/>
            <person name="Chen H."/>
            <person name="Li W."/>
            <person name="Chen Y."/>
            <person name="Xu X."/>
            <person name="Zhang Y."/>
            <person name="Luo S."/>
            <person name="Chen H."/>
            <person name="Gao J."/>
            <person name="Mao Z."/>
            <person name="Pires J.C."/>
            <person name="Luo M."/>
            <person name="Kudrna D."/>
            <person name="Wing R.A."/>
            <person name="Meyers B.C."/>
            <person name="Yi K."/>
            <person name="Kong H."/>
            <person name="Lavrijsen P."/>
            <person name="Sunseri F."/>
            <person name="Falavigna A."/>
            <person name="Ye Y."/>
            <person name="Leebens-Mack J.H."/>
            <person name="Chen G."/>
        </authorList>
    </citation>
    <scope>NUCLEOTIDE SEQUENCE [LARGE SCALE GENOMIC DNA]</scope>
    <source>
        <strain evidence="2">cv. DH0086</strain>
    </source>
</reference>
<dbReference type="AlphaFoldDB" id="A0A5P1F242"/>
<proteinExistence type="predicted"/>